<dbReference type="RefSeq" id="WP_066654573.1">
    <property type="nucleotide sequence ID" value="NZ_CBCSCL010000022.1"/>
</dbReference>
<dbReference type="InterPro" id="IPR004360">
    <property type="entry name" value="Glyas_Fos-R_dOase_dom"/>
</dbReference>
<dbReference type="Gene3D" id="3.30.720.120">
    <property type="match status" value="1"/>
</dbReference>
<dbReference type="PANTHER" id="PTHR34109:SF1">
    <property type="entry name" value="VOC DOMAIN-CONTAINING PROTEIN"/>
    <property type="match status" value="1"/>
</dbReference>
<gene>
    <name evidence="2" type="ORF">BAU07_04785</name>
</gene>
<dbReference type="InterPro" id="IPR037523">
    <property type="entry name" value="VOC_core"/>
</dbReference>
<protein>
    <submittedName>
        <fullName evidence="2">Glyoxalase</fullName>
    </submittedName>
</protein>
<proteinExistence type="predicted"/>
<dbReference type="InterPro" id="IPR029068">
    <property type="entry name" value="Glyas_Bleomycin-R_OHBP_Dase"/>
</dbReference>
<evidence type="ECO:0000259" key="1">
    <source>
        <dbReference type="PROSITE" id="PS51819"/>
    </source>
</evidence>
<feature type="domain" description="VOC" evidence="1">
    <location>
        <begin position="9"/>
        <end position="126"/>
    </location>
</feature>
<dbReference type="AlphaFoldDB" id="A0A193G9L1"/>
<dbReference type="Gene3D" id="3.30.720.110">
    <property type="match status" value="1"/>
</dbReference>
<dbReference type="PANTHER" id="PTHR34109">
    <property type="entry name" value="BNAUNNG04460D PROTEIN-RELATED"/>
    <property type="match status" value="1"/>
</dbReference>
<accession>A0A193G9L1</accession>
<dbReference type="STRING" id="463014.BAU07_04785"/>
<reference evidence="2 3" key="1">
    <citation type="submission" date="2016-06" db="EMBL/GenBank/DDBJ databases">
        <title>Complete genome sequences of Bordetella bronchialis and Bordetella flabilis.</title>
        <authorList>
            <person name="LiPuma J.J."/>
            <person name="Spilker T."/>
        </authorList>
    </citation>
    <scope>NUCLEOTIDE SEQUENCE [LARGE SCALE GENOMIC DNA]</scope>
    <source>
        <strain evidence="2 3">AU10664</strain>
    </source>
</reference>
<keyword evidence="3" id="KW-1185">Reference proteome</keyword>
<name>A0A193G9L1_9BORD</name>
<dbReference type="KEGG" id="bfz:BAU07_04785"/>
<dbReference type="OrthoDB" id="9795306at2"/>
<dbReference type="Pfam" id="PF00903">
    <property type="entry name" value="Glyoxalase"/>
    <property type="match status" value="1"/>
</dbReference>
<dbReference type="CDD" id="cd07246">
    <property type="entry name" value="VOC_like"/>
    <property type="match status" value="1"/>
</dbReference>
<evidence type="ECO:0000313" key="2">
    <source>
        <dbReference type="EMBL" id="ANN76520.1"/>
    </source>
</evidence>
<sequence length="147" mass="16212">MAIQPIPEGFHTVTPFLNIKDARAFIAFLEKAFDARLLFCMDTPEGKVRHAQVRIGDSMVMVSESCDQWPAMPAALYLYVPDVDAVYARAVAAGATSIMAPADQFYGDRNAGVHDAYGNVWWIGTHIEDVPPDELERRGKAASARQN</sequence>
<dbReference type="PROSITE" id="PS51819">
    <property type="entry name" value="VOC"/>
    <property type="match status" value="1"/>
</dbReference>
<dbReference type="EMBL" id="CP016172">
    <property type="protein sequence ID" value="ANN76520.1"/>
    <property type="molecule type" value="Genomic_DNA"/>
</dbReference>
<organism evidence="2 3">
    <name type="scientific">Bordetella flabilis</name>
    <dbReference type="NCBI Taxonomy" id="463014"/>
    <lineage>
        <taxon>Bacteria</taxon>
        <taxon>Pseudomonadati</taxon>
        <taxon>Pseudomonadota</taxon>
        <taxon>Betaproteobacteria</taxon>
        <taxon>Burkholderiales</taxon>
        <taxon>Alcaligenaceae</taxon>
        <taxon>Bordetella</taxon>
    </lineage>
</organism>
<dbReference type="Proteomes" id="UP000091926">
    <property type="component" value="Chromosome"/>
</dbReference>
<dbReference type="SUPFAM" id="SSF54593">
    <property type="entry name" value="Glyoxalase/Bleomycin resistance protein/Dihydroxybiphenyl dioxygenase"/>
    <property type="match status" value="1"/>
</dbReference>
<evidence type="ECO:0000313" key="3">
    <source>
        <dbReference type="Proteomes" id="UP000091926"/>
    </source>
</evidence>